<accession>A0ABQ7JZ12</accession>
<evidence type="ECO:0000313" key="2">
    <source>
        <dbReference type="Proteomes" id="UP001194696"/>
    </source>
</evidence>
<reference evidence="1 2" key="1">
    <citation type="journal article" date="2020" name="Fungal Divers.">
        <title>Resolving the Mortierellaceae phylogeny through synthesis of multi-gene phylogenetics and phylogenomics.</title>
        <authorList>
            <person name="Vandepol N."/>
            <person name="Liber J."/>
            <person name="Desiro A."/>
            <person name="Na H."/>
            <person name="Kennedy M."/>
            <person name="Barry K."/>
            <person name="Grigoriev I.V."/>
            <person name="Miller A.N."/>
            <person name="O'Donnell K."/>
            <person name="Stajich J.E."/>
            <person name="Bonito G."/>
        </authorList>
    </citation>
    <scope>NUCLEOTIDE SEQUENCE [LARGE SCALE GENOMIC DNA]</scope>
    <source>
        <strain evidence="1 2">AD045</strain>
    </source>
</reference>
<dbReference type="EMBL" id="JAAAIM010000481">
    <property type="protein sequence ID" value="KAG0287551.1"/>
    <property type="molecule type" value="Genomic_DNA"/>
</dbReference>
<comment type="caution">
    <text evidence="1">The sequence shown here is derived from an EMBL/GenBank/DDBJ whole genome shotgun (WGS) entry which is preliminary data.</text>
</comment>
<evidence type="ECO:0000313" key="1">
    <source>
        <dbReference type="EMBL" id="KAG0287551.1"/>
    </source>
</evidence>
<organism evidence="1 2">
    <name type="scientific">Linnemannia gamsii</name>
    <dbReference type="NCBI Taxonomy" id="64522"/>
    <lineage>
        <taxon>Eukaryota</taxon>
        <taxon>Fungi</taxon>
        <taxon>Fungi incertae sedis</taxon>
        <taxon>Mucoromycota</taxon>
        <taxon>Mortierellomycotina</taxon>
        <taxon>Mortierellomycetes</taxon>
        <taxon>Mortierellales</taxon>
        <taxon>Mortierellaceae</taxon>
        <taxon>Linnemannia</taxon>
    </lineage>
</organism>
<protein>
    <submittedName>
        <fullName evidence="1">Uncharacterized protein</fullName>
    </submittedName>
</protein>
<name>A0ABQ7JZ12_9FUNG</name>
<proteinExistence type="predicted"/>
<gene>
    <name evidence="1" type="ORF">BGZ96_008538</name>
</gene>
<dbReference type="Proteomes" id="UP001194696">
    <property type="component" value="Unassembled WGS sequence"/>
</dbReference>
<sequence>MVNKNFCAIVSSLKVWSHMFVIAYGTKAHLRSPVGVPKSKSYMMFMCSSSLHVCERCFCLTGYNADSKYKLLLSIPILLPKRSTDGVKHLGERITTSVDETIVIETMRRHFGGDVGISAFKESTEAYDEKTETRIRWYQLQE</sequence>
<keyword evidence="2" id="KW-1185">Reference proteome</keyword>